<proteinExistence type="predicted"/>
<dbReference type="InterPro" id="IPR054289">
    <property type="entry name" value="DUF7025"/>
</dbReference>
<feature type="compositionally biased region" description="Acidic residues" evidence="1">
    <location>
        <begin position="546"/>
        <end position="563"/>
    </location>
</feature>
<accession>A0A420I4B5</accession>
<name>A0A420I4B5_9PEZI</name>
<feature type="compositionally biased region" description="Basic residues" evidence="1">
    <location>
        <begin position="100"/>
        <end position="121"/>
    </location>
</feature>
<sequence length="910" mass="104197">MDTPDSKESREATDRQEGVASAEESKSLATTIRLKPKNCPSTENTKSKSRSSKKNQKYNVKKSKNSVISSSDNSDSSVELSSDSSDTSDSSDDSEDEVKKRKTRSGYVSKKKLNEKKKSKKDKTGNGEISDIDSKSSLSELQKEFLRVQIQTQKQRLQRSQRLIQEQNCWSCDGNTNFQSTDAAQLANLLCHPTISKQGDEEVKKKLKKHDFGSKVEYKRIDHWYDKDIHRYRVTDSNENNEMFKYDRYVFNVRKSFDWDGRYVETKVEVKSKYMKEILTKVMEADKSSSFASRSPKVCPNRLFLFRDEIQEYYQNLKSLKKGGKKLSKKSLKHTEAKLKHLKLLIKYLETDYDRVKKTMFPMLESGVINYDLLWGLYKPGSIVCTPTYGSRDYLRAFKVDNYEKVICMKLGPYYLITGKYLEYDGKTWGKGSIEVRVPGFKDVRKITDLECFPLQCHEDAEKIRNDLINRGKKFVSLQGVHYKVHEGMAYLQKKKDIAKVNVTSRIMIDPALHRRYFPNYPISSVMSNYSPNLFGYDSETKEIESDDFEDKVDQEDEDEDCSGNDCKPKTKDRSFRVVTTAEGIKIIPEKTASRDIEVDGNNKTTEIPTFTDEEYIIASPVVLGFSFNDKMWLEFTVSGVKEIAWNENAFESLVLKEDTKSILKALVQSQKSNSTKNIDDVIRGKGKGLVAVLHGPPGTGKTLTAESIAELLKYPLYTVSAGDLGHDSTHLERQLQTILDMAYSWGAVLLLDEADVFLEKRNIADIHRNALVSIFLRLLEYFQGILFLTTNRVETFDEAFRSRIHIALRYQELSSKARQSVFKIFLDRATALEGVDVGLFTEKDLNELSKHSLNGRQIKNTVRTALALAVQNNETLNMSHVQRVLNMSKEFERHLQGGTGFEDAMRGYF</sequence>
<evidence type="ECO:0000259" key="2">
    <source>
        <dbReference type="SMART" id="SM00382"/>
    </source>
</evidence>
<feature type="compositionally biased region" description="Basic and acidic residues" evidence="1">
    <location>
        <begin position="1"/>
        <end position="17"/>
    </location>
</feature>
<dbReference type="InterPro" id="IPR056599">
    <property type="entry name" value="AAA_lid_fung"/>
</dbReference>
<reference evidence="3 4" key="1">
    <citation type="journal article" date="2018" name="BMC Genomics">
        <title>Comparative genome analyses reveal sequence features reflecting distinct modes of host-adaptation between dicot and monocot powdery mildew.</title>
        <authorList>
            <person name="Wu Y."/>
            <person name="Ma X."/>
            <person name="Pan Z."/>
            <person name="Kale S.D."/>
            <person name="Song Y."/>
            <person name="King H."/>
            <person name="Zhang Q."/>
            <person name="Presley C."/>
            <person name="Deng X."/>
            <person name="Wei C.I."/>
            <person name="Xiao S."/>
        </authorList>
    </citation>
    <scope>NUCLEOTIDE SEQUENCE [LARGE SCALE GENOMIC DNA]</scope>
    <source>
        <strain evidence="3">UMSG2</strain>
    </source>
</reference>
<gene>
    <name evidence="3" type="ORF">OnM2_018041</name>
</gene>
<dbReference type="Pfam" id="PF22942">
    <property type="entry name" value="DUF7025"/>
    <property type="match status" value="1"/>
</dbReference>
<dbReference type="STRING" id="212602.A0A420I4B5"/>
<feature type="domain" description="AAA+ ATPase" evidence="2">
    <location>
        <begin position="688"/>
        <end position="813"/>
    </location>
</feature>
<organism evidence="3 4">
    <name type="scientific">Erysiphe neolycopersici</name>
    <dbReference type="NCBI Taxonomy" id="212602"/>
    <lineage>
        <taxon>Eukaryota</taxon>
        <taxon>Fungi</taxon>
        <taxon>Dikarya</taxon>
        <taxon>Ascomycota</taxon>
        <taxon>Pezizomycotina</taxon>
        <taxon>Leotiomycetes</taxon>
        <taxon>Erysiphales</taxon>
        <taxon>Erysiphaceae</taxon>
        <taxon>Erysiphe</taxon>
    </lineage>
</organism>
<dbReference type="PANTHER" id="PTHR46411">
    <property type="entry name" value="FAMILY ATPASE, PUTATIVE-RELATED"/>
    <property type="match status" value="1"/>
</dbReference>
<dbReference type="Gene3D" id="3.40.50.300">
    <property type="entry name" value="P-loop containing nucleotide triphosphate hydrolases"/>
    <property type="match status" value="1"/>
</dbReference>
<dbReference type="AlphaFoldDB" id="A0A420I4B5"/>
<feature type="region of interest" description="Disordered" evidence="1">
    <location>
        <begin position="1"/>
        <end position="132"/>
    </location>
</feature>
<comment type="caution">
    <text evidence="3">The sequence shown here is derived from an EMBL/GenBank/DDBJ whole genome shotgun (WGS) entry which is preliminary data.</text>
</comment>
<evidence type="ECO:0000313" key="3">
    <source>
        <dbReference type="EMBL" id="RKF64482.1"/>
    </source>
</evidence>
<keyword evidence="4" id="KW-1185">Reference proteome</keyword>
<dbReference type="Pfam" id="PF00004">
    <property type="entry name" value="AAA"/>
    <property type="match status" value="1"/>
</dbReference>
<protein>
    <submittedName>
        <fullName evidence="3">Putative aaa family</fullName>
    </submittedName>
</protein>
<dbReference type="EMBL" id="MCFK01001865">
    <property type="protein sequence ID" value="RKF64482.1"/>
    <property type="molecule type" value="Genomic_DNA"/>
</dbReference>
<dbReference type="GO" id="GO:0005524">
    <property type="term" value="F:ATP binding"/>
    <property type="evidence" value="ECO:0007669"/>
    <property type="project" value="InterPro"/>
</dbReference>
<evidence type="ECO:0000256" key="1">
    <source>
        <dbReference type="SAM" id="MobiDB-lite"/>
    </source>
</evidence>
<dbReference type="InterPro" id="IPR003593">
    <property type="entry name" value="AAA+_ATPase"/>
</dbReference>
<dbReference type="Proteomes" id="UP000286134">
    <property type="component" value="Unassembled WGS sequence"/>
</dbReference>
<feature type="region of interest" description="Disordered" evidence="1">
    <location>
        <begin position="546"/>
        <end position="568"/>
    </location>
</feature>
<dbReference type="PANTHER" id="PTHR46411:SF1">
    <property type="entry name" value="FAMILY ATPASE, PUTATIVE (AFU_ORTHOLOGUE AFUA_7G05752)-RELATED"/>
    <property type="match status" value="1"/>
</dbReference>
<dbReference type="SUPFAM" id="SSF52540">
    <property type="entry name" value="P-loop containing nucleoside triphosphate hydrolases"/>
    <property type="match status" value="1"/>
</dbReference>
<dbReference type="CDD" id="cd19481">
    <property type="entry name" value="RecA-like_protease"/>
    <property type="match status" value="1"/>
</dbReference>
<feature type="compositionally biased region" description="Low complexity" evidence="1">
    <location>
        <begin position="65"/>
        <end position="88"/>
    </location>
</feature>
<dbReference type="InterPro" id="IPR003959">
    <property type="entry name" value="ATPase_AAA_core"/>
</dbReference>
<dbReference type="SMART" id="SM00382">
    <property type="entry name" value="AAA"/>
    <property type="match status" value="1"/>
</dbReference>
<dbReference type="Pfam" id="PF23232">
    <property type="entry name" value="AAA_lid_13"/>
    <property type="match status" value="1"/>
</dbReference>
<feature type="compositionally biased region" description="Basic residues" evidence="1">
    <location>
        <begin position="47"/>
        <end position="64"/>
    </location>
</feature>
<dbReference type="OrthoDB" id="10042665at2759"/>
<dbReference type="GO" id="GO:0016887">
    <property type="term" value="F:ATP hydrolysis activity"/>
    <property type="evidence" value="ECO:0007669"/>
    <property type="project" value="InterPro"/>
</dbReference>
<dbReference type="InterPro" id="IPR027417">
    <property type="entry name" value="P-loop_NTPase"/>
</dbReference>
<evidence type="ECO:0000313" key="4">
    <source>
        <dbReference type="Proteomes" id="UP000286134"/>
    </source>
</evidence>